<dbReference type="OMA" id="MASIMDY"/>
<proteinExistence type="inferred from homology"/>
<dbReference type="InterPro" id="IPR043504">
    <property type="entry name" value="Peptidase_S1_PA_chymotrypsin"/>
</dbReference>
<dbReference type="OrthoDB" id="7783655at2759"/>
<dbReference type="FunFam" id="2.40.10.10:FF:000028">
    <property type="entry name" value="Serine protease easter"/>
    <property type="match status" value="1"/>
</dbReference>
<protein>
    <submittedName>
        <fullName evidence="10">AGAP013487-PA-like protein</fullName>
    </submittedName>
</protein>
<dbReference type="Gene3D" id="2.40.10.10">
    <property type="entry name" value="Trypsin-like serine proteases"/>
    <property type="match status" value="2"/>
</dbReference>
<evidence type="ECO:0000313" key="10">
    <source>
        <dbReference type="EMBL" id="KFB41615.1"/>
    </source>
</evidence>
<evidence type="ECO:0000259" key="9">
    <source>
        <dbReference type="PROSITE" id="PS50240"/>
    </source>
</evidence>
<organism evidence="10">
    <name type="scientific">Anopheles sinensis</name>
    <name type="common">Mosquito</name>
    <dbReference type="NCBI Taxonomy" id="74873"/>
    <lineage>
        <taxon>Eukaryota</taxon>
        <taxon>Metazoa</taxon>
        <taxon>Ecdysozoa</taxon>
        <taxon>Arthropoda</taxon>
        <taxon>Hexapoda</taxon>
        <taxon>Insecta</taxon>
        <taxon>Pterygota</taxon>
        <taxon>Neoptera</taxon>
        <taxon>Endopterygota</taxon>
        <taxon>Diptera</taxon>
        <taxon>Nematocera</taxon>
        <taxon>Culicoidea</taxon>
        <taxon>Culicidae</taxon>
        <taxon>Anophelinae</taxon>
        <taxon>Anopheles</taxon>
    </lineage>
</organism>
<reference evidence="10 12" key="1">
    <citation type="journal article" date="2014" name="BMC Genomics">
        <title>Genome sequence of Anopheles sinensis provides insight into genetics basis of mosquito competence for malaria parasites.</title>
        <authorList>
            <person name="Zhou D."/>
            <person name="Zhang D."/>
            <person name="Ding G."/>
            <person name="Shi L."/>
            <person name="Hou Q."/>
            <person name="Ye Y."/>
            <person name="Xu Y."/>
            <person name="Zhou H."/>
            <person name="Xiong C."/>
            <person name="Li S."/>
            <person name="Yu J."/>
            <person name="Hong S."/>
            <person name="Yu X."/>
            <person name="Zou P."/>
            <person name="Chen C."/>
            <person name="Chang X."/>
            <person name="Wang W."/>
            <person name="Lv Y."/>
            <person name="Sun Y."/>
            <person name="Ma L."/>
            <person name="Shen B."/>
            <person name="Zhu C."/>
        </authorList>
    </citation>
    <scope>NUCLEOTIDE SEQUENCE [LARGE SCALE GENOMIC DNA]</scope>
</reference>
<dbReference type="InterPro" id="IPR051487">
    <property type="entry name" value="Ser/Thr_Proteases_Immune/Dev"/>
</dbReference>
<dbReference type="Proteomes" id="UP000030765">
    <property type="component" value="Unassembled WGS sequence"/>
</dbReference>
<dbReference type="GO" id="GO:0004252">
    <property type="term" value="F:serine-type endopeptidase activity"/>
    <property type="evidence" value="ECO:0007669"/>
    <property type="project" value="InterPro"/>
</dbReference>
<evidence type="ECO:0000256" key="7">
    <source>
        <dbReference type="ARBA" id="ARBA00023180"/>
    </source>
</evidence>
<sequence>MIQFLQPPEILVSDQPESGENVFQLTKSHRLVLNTYTDANDYPWTALIQYENHGELEFLCSGTLITERYIVTAAHCVANLPGDIKVHCVRLGVWEINTNVECNQKQCADPSVDQQIEKITLHSDYSRRNRLHDIALVRFTGDVNFSDAVQPICLPTVDSVVGTNSLLTGWLRGSGRSLDGKKMYHPVNINGFAECAAIYERNLITLQSTQLCVDMGANLGKCMDHTEGTLMQGNGSAWYLAGVSSFGAKVCNSDIPIVYTNISAYVDWIRDNIY</sequence>
<dbReference type="GO" id="GO:0045087">
    <property type="term" value="P:innate immune response"/>
    <property type="evidence" value="ECO:0007669"/>
    <property type="project" value="UniProtKB-KW"/>
</dbReference>
<reference evidence="11" key="2">
    <citation type="submission" date="2020-05" db="UniProtKB">
        <authorList>
            <consortium name="EnsemblMetazoa"/>
        </authorList>
    </citation>
    <scope>IDENTIFICATION</scope>
</reference>
<dbReference type="InterPro" id="IPR009003">
    <property type="entry name" value="Peptidase_S1_PA"/>
</dbReference>
<comment type="subcellular location">
    <subcellularLocation>
        <location evidence="1">Secreted</location>
    </subcellularLocation>
</comment>
<dbReference type="VEuPathDB" id="VectorBase:ASIC009222"/>
<evidence type="ECO:0000256" key="6">
    <source>
        <dbReference type="ARBA" id="ARBA00023157"/>
    </source>
</evidence>
<keyword evidence="12" id="KW-1185">Reference proteome</keyword>
<feature type="domain" description="Peptidase S1" evidence="9">
    <location>
        <begin position="31"/>
        <end position="274"/>
    </location>
</feature>
<evidence type="ECO:0000313" key="11">
    <source>
        <dbReference type="EnsemblMetazoa" id="ASIC009222-PA"/>
    </source>
</evidence>
<name>A0A084VUH1_ANOSI</name>
<evidence type="ECO:0000256" key="2">
    <source>
        <dbReference type="ARBA" id="ARBA00022525"/>
    </source>
</evidence>
<dbReference type="EMBL" id="KE525113">
    <property type="protein sequence ID" value="KFB41615.1"/>
    <property type="molecule type" value="Genomic_DNA"/>
</dbReference>
<dbReference type="SMART" id="SM00020">
    <property type="entry name" value="Tryp_SPc"/>
    <property type="match status" value="1"/>
</dbReference>
<evidence type="ECO:0000313" key="12">
    <source>
        <dbReference type="Proteomes" id="UP000030765"/>
    </source>
</evidence>
<keyword evidence="5" id="KW-0391">Immunity</keyword>
<dbReference type="EnsemblMetazoa" id="ASIC009222-RA">
    <property type="protein sequence ID" value="ASIC009222-PA"/>
    <property type="gene ID" value="ASIC009222"/>
</dbReference>
<dbReference type="InterPro" id="IPR018114">
    <property type="entry name" value="TRYPSIN_HIS"/>
</dbReference>
<dbReference type="PANTHER" id="PTHR24256">
    <property type="entry name" value="TRYPTASE-RELATED"/>
    <property type="match status" value="1"/>
</dbReference>
<comment type="similarity">
    <text evidence="8">Belongs to the peptidase S1 family. CLIP subfamily.</text>
</comment>
<keyword evidence="7" id="KW-0325">Glycoprotein</keyword>
<evidence type="ECO:0000256" key="4">
    <source>
        <dbReference type="ARBA" id="ARBA00022729"/>
    </source>
</evidence>
<dbReference type="STRING" id="74873.A0A084VUH1"/>
<keyword evidence="4" id="KW-0732">Signal</keyword>
<dbReference type="SUPFAM" id="SSF50494">
    <property type="entry name" value="Trypsin-like serine proteases"/>
    <property type="match status" value="1"/>
</dbReference>
<dbReference type="CDD" id="cd00190">
    <property type="entry name" value="Tryp_SPc"/>
    <property type="match status" value="1"/>
</dbReference>
<dbReference type="VEuPathDB" id="VectorBase:ASIS022496"/>
<keyword evidence="3" id="KW-0399">Innate immunity</keyword>
<dbReference type="PROSITE" id="PS50240">
    <property type="entry name" value="TRYPSIN_DOM"/>
    <property type="match status" value="1"/>
</dbReference>
<evidence type="ECO:0000256" key="8">
    <source>
        <dbReference type="ARBA" id="ARBA00024195"/>
    </source>
</evidence>
<dbReference type="Pfam" id="PF00089">
    <property type="entry name" value="Trypsin"/>
    <property type="match status" value="1"/>
</dbReference>
<dbReference type="GO" id="GO:0005576">
    <property type="term" value="C:extracellular region"/>
    <property type="evidence" value="ECO:0007669"/>
    <property type="project" value="UniProtKB-SubCell"/>
</dbReference>
<dbReference type="EMBL" id="ATLV01016791">
    <property type="status" value="NOT_ANNOTATED_CDS"/>
    <property type="molecule type" value="Genomic_DNA"/>
</dbReference>
<dbReference type="PROSITE" id="PS00134">
    <property type="entry name" value="TRYPSIN_HIS"/>
    <property type="match status" value="1"/>
</dbReference>
<accession>A0A084VUH1</accession>
<gene>
    <name evidence="10" type="ORF">ZHAS_00009222</name>
</gene>
<dbReference type="AlphaFoldDB" id="A0A084VUH1"/>
<evidence type="ECO:0000256" key="5">
    <source>
        <dbReference type="ARBA" id="ARBA00022859"/>
    </source>
</evidence>
<dbReference type="InterPro" id="IPR001254">
    <property type="entry name" value="Trypsin_dom"/>
</dbReference>
<evidence type="ECO:0000256" key="3">
    <source>
        <dbReference type="ARBA" id="ARBA00022588"/>
    </source>
</evidence>
<dbReference type="GO" id="GO:0006508">
    <property type="term" value="P:proteolysis"/>
    <property type="evidence" value="ECO:0007669"/>
    <property type="project" value="InterPro"/>
</dbReference>
<keyword evidence="2" id="KW-0964">Secreted</keyword>
<keyword evidence="6" id="KW-1015">Disulfide bond</keyword>
<evidence type="ECO:0000256" key="1">
    <source>
        <dbReference type="ARBA" id="ARBA00004613"/>
    </source>
</evidence>